<keyword evidence="14" id="KW-0040">ANK repeat</keyword>
<dbReference type="InterPro" id="IPR036188">
    <property type="entry name" value="FAD/NAD-bd_sf"/>
</dbReference>
<evidence type="ECO:0000259" key="17">
    <source>
        <dbReference type="Pfam" id="PF11904"/>
    </source>
</evidence>
<dbReference type="InterPro" id="IPR021832">
    <property type="entry name" value="ANKRD13"/>
</dbReference>
<dbReference type="EMBL" id="BSYR01000028">
    <property type="protein sequence ID" value="GMI96134.1"/>
    <property type="molecule type" value="Genomic_DNA"/>
</dbReference>
<sequence length="1168" mass="129835">MAGIDVSKYAHSPVHKAVVTKDYSGLETILAALPRLGKPDEIRTEEESLAEEEKADKISAAVDRRDVPNRDTPLHLAVKLVDETATEMLMIIGADWSLRNEQGWSPLQEAICNRQEAIAMVIVRHYPQLAWAKWCRRLPRLVATMQRMRDFYMEITFHFESSVIPFISRIAPSDTYKIWKRGANLRADMTLAGFDGLRIQRSDQSIIFLGDGSEDGRAPPGSLCMIKHKDKEVINAFEFDGAGFQSTDEEIQQEVVAMSRTNILRPGINVSQAVLLPQMTWRRHAKTEMVGAWKAKVYDMHNVVFFIKSRRVPGAMTEEEFLAACNENETESEEFNDLLTEDEKKQLEVALKSDPSEISNENDDAIVEAQRIEETKQEKKGWLRVKKKREQTNEKESDLAADSPSGSQIKPGKNSAENVARDDNRRTKDSRSSTSTSSESGNQRKDNCQQTNEFRKGLRPVLWLSPDFPLQIEEFLPLLDILANKVKAIRRLRELLTTKLPPGTFPVKVAFPVVPTVRVLICFTKFEELQPAGDEFSTPPSSPRSEQESSSVTRSAGSSWLQWMKASNPRPGSSNQSCNKMENLQDPFAIPQDYTWVTAQEMKERMQEQSKAAKKGKSKARKATDEKTTVVSNYCRKSSGIRITVASTLHFNRPARSGINRRSELTVKILATKAGSNVYRLRIPWRSFSNDATPKLSIPNAGDPEKGSEAQQYDIAIVGGGMVGLALACSLASKPLTKHLNVAIVDSNPALGRKHFIKKDDLPDARVSTITPATISFLKDINAWRFVEQHRHAYFDKMQVWDYTGLSYAKYNARDADKEVLGCVVENKVLLSSLLSHVQDMDLLKKIYPSRLTSMSILPNSSSLEVDSTLSMTALFTHGRLAKLELEDGNSLYAKLVVGADGGKSRVRELAGIRTTGWNYSQNAIICTVEHAVENHCAWQRFLPSGPLALLPIGEKFSNIVWTMTPEESSDFKSMTEDDFLKAVNHALDYGYGPHPTSGVLGSSDLFSWLKGGISNSANDCFEIPPKVIKLASERMTFPLSLRHANDYASKRVVLIGDAAHAVHPLAGQGVNLGFGDASSLSSVISEGIAVGTDIGEVSLLKKYEADRKPANITMMAVLDGFQKAYSVDFGPLNILRAAAFHGAHHISPLKRSIISYASGELRLPLFA</sequence>
<dbReference type="InterPro" id="IPR002110">
    <property type="entry name" value="Ankyrin_rpt"/>
</dbReference>
<keyword evidence="7 13" id="KW-0999">Mitochondrion inner membrane</keyword>
<evidence type="ECO:0000256" key="6">
    <source>
        <dbReference type="ARBA" id="ARBA00022737"/>
    </source>
</evidence>
<feature type="repeat" description="ANK" evidence="14">
    <location>
        <begin position="69"/>
        <end position="101"/>
    </location>
</feature>
<dbReference type="AlphaFoldDB" id="A0A9W7IG27"/>
<evidence type="ECO:0000259" key="16">
    <source>
        <dbReference type="Pfam" id="PF01494"/>
    </source>
</evidence>
<keyword evidence="4 13" id="KW-0285">Flavoprotein</keyword>
<evidence type="ECO:0000256" key="2">
    <source>
        <dbReference type="ARBA" id="ARBA00004308"/>
    </source>
</evidence>
<comment type="catalytic activity">
    <reaction evidence="13">
        <text>a 4-hydroxy-3-(all-trans-polyprenyl)benzoate + 2 reduced [2Fe-2S]-[ferredoxin] + O2 + 2 H(+) = a 3,4-dihydroxy-5-(all-trans-polyprenyl)benzoate + 2 oxidized [2Fe-2S]-[ferredoxin] + H2O</text>
        <dbReference type="Rhea" id="RHEA:81195"/>
        <dbReference type="Rhea" id="RHEA-COMP:9514"/>
        <dbReference type="Rhea" id="RHEA-COMP:10000"/>
        <dbReference type="Rhea" id="RHEA-COMP:10001"/>
        <dbReference type="Rhea" id="RHEA-COMP:10930"/>
        <dbReference type="ChEBI" id="CHEBI:15377"/>
        <dbReference type="ChEBI" id="CHEBI:15378"/>
        <dbReference type="ChEBI" id="CHEBI:15379"/>
        <dbReference type="ChEBI" id="CHEBI:33737"/>
        <dbReference type="ChEBI" id="CHEBI:33738"/>
        <dbReference type="ChEBI" id="CHEBI:64694"/>
        <dbReference type="ChEBI" id="CHEBI:78396"/>
        <dbReference type="EC" id="1.14.15.45"/>
    </reaction>
</comment>
<dbReference type="OrthoDB" id="1585644at2759"/>
<comment type="similarity">
    <text evidence="3 13">Belongs to the UbiH/COQ6 family.</text>
</comment>
<dbReference type="NCBIfam" id="TIGR01989">
    <property type="entry name" value="COQ6"/>
    <property type="match status" value="1"/>
</dbReference>
<accession>A0A9W7IG27</accession>
<dbReference type="SUPFAM" id="SSF48403">
    <property type="entry name" value="Ankyrin repeat"/>
    <property type="match status" value="1"/>
</dbReference>
<feature type="compositionally biased region" description="Basic and acidic residues" evidence="15">
    <location>
        <begin position="419"/>
        <end position="431"/>
    </location>
</feature>
<keyword evidence="9 13" id="KW-0560">Oxidoreductase</keyword>
<feature type="domain" description="Ankyrin repeat" evidence="17">
    <location>
        <begin position="186"/>
        <end position="595"/>
    </location>
</feature>
<comment type="cofactor">
    <cofactor evidence="1 13">
        <name>FAD</name>
        <dbReference type="ChEBI" id="CHEBI:57692"/>
    </cofactor>
</comment>
<dbReference type="FunFam" id="3.50.50.60:FF:000021">
    <property type="entry name" value="Ubiquinone biosynthesis monooxygenase COQ6"/>
    <property type="match status" value="1"/>
</dbReference>
<comment type="pathway">
    <text evidence="13">Cofactor biosynthesis; ubiquinone biosynthesis.</text>
</comment>
<comment type="subunit">
    <text evidence="13">Component of a multi-subunit COQ enzyme complex.</text>
</comment>
<evidence type="ECO:0000256" key="8">
    <source>
        <dbReference type="ARBA" id="ARBA00022827"/>
    </source>
</evidence>
<evidence type="ECO:0000256" key="12">
    <source>
        <dbReference type="ARBA" id="ARBA00023136"/>
    </source>
</evidence>
<gene>
    <name evidence="13" type="primary">COQ6</name>
    <name evidence="18" type="ORF">HRI_003282700</name>
</gene>
<comment type="function">
    <text evidence="13">FAD-dependent monooxygenase required for two non-consecutive steps during ubiquinone biosynthesis. Required for the C5-ring hydroxylation during ubiquinone biosynthesis by catalyzing the hydroxylation of 4-hydroxy-3-(all-trans-polyprenyl)benzoic acid to 3,4-dihydroxy-5-(all-trans-polyprenyl)benzoic acid. Also acts downstream of coq4, for the C1-hydroxylation during ubiquinone biosynthesis by catalyzing the hydroxylation of 2-methoxy-6-(all-trans-polyprenyl)phenol to 2-methoxy-6-(all-trans-polyprenyl)benzene-1,4-diol. The electrons required for the hydroxylation reaction are funneled indirectly to coq6 from NADPH via a ferredoxin/ferredoxin reductase system.</text>
</comment>
<dbReference type="InterPro" id="IPR000689">
    <property type="entry name" value="UbQ_mOase_COQ6"/>
</dbReference>
<evidence type="ECO:0000256" key="1">
    <source>
        <dbReference type="ARBA" id="ARBA00001974"/>
    </source>
</evidence>
<dbReference type="GO" id="GO:0120538">
    <property type="term" value="F:2-methoxy-6-polyprenolphenol 4-hydroxylase activity"/>
    <property type="evidence" value="ECO:0007669"/>
    <property type="project" value="UniProtKB-EC"/>
</dbReference>
<dbReference type="Pfam" id="PF11904">
    <property type="entry name" value="ANKRD13_C"/>
    <property type="match status" value="1"/>
</dbReference>
<keyword evidence="10 13" id="KW-0503">Monooxygenase</keyword>
<dbReference type="GO" id="GO:0071949">
    <property type="term" value="F:FAD binding"/>
    <property type="evidence" value="ECO:0007669"/>
    <property type="project" value="InterPro"/>
</dbReference>
<evidence type="ECO:0000256" key="14">
    <source>
        <dbReference type="PROSITE-ProRule" id="PRU00023"/>
    </source>
</evidence>
<keyword evidence="5 13" id="KW-0831">Ubiquinone biosynthesis</keyword>
<dbReference type="SUPFAM" id="SSF51905">
    <property type="entry name" value="FAD/NAD(P)-binding domain"/>
    <property type="match status" value="1"/>
</dbReference>
<dbReference type="Gene3D" id="1.25.40.20">
    <property type="entry name" value="Ankyrin repeat-containing domain"/>
    <property type="match status" value="1"/>
</dbReference>
<evidence type="ECO:0000256" key="5">
    <source>
        <dbReference type="ARBA" id="ARBA00022688"/>
    </source>
</evidence>
<dbReference type="InterPro" id="IPR055285">
    <property type="entry name" value="ANKRD13_C"/>
</dbReference>
<feature type="region of interest" description="Disordered" evidence="15">
    <location>
        <begin position="605"/>
        <end position="624"/>
    </location>
</feature>
<evidence type="ECO:0000256" key="10">
    <source>
        <dbReference type="ARBA" id="ARBA00023033"/>
    </source>
</evidence>
<dbReference type="Proteomes" id="UP001165190">
    <property type="component" value="Unassembled WGS sequence"/>
</dbReference>
<keyword evidence="12 13" id="KW-0472">Membrane</keyword>
<dbReference type="Gene3D" id="3.50.50.60">
    <property type="entry name" value="FAD/NAD(P)-binding domain"/>
    <property type="match status" value="2"/>
</dbReference>
<keyword evidence="11 13" id="KW-0496">Mitochondrion</keyword>
<dbReference type="PRINTS" id="PR00420">
    <property type="entry name" value="RNGMNOXGNASE"/>
</dbReference>
<dbReference type="EC" id="1.14.15.45" evidence="13"/>
<dbReference type="PROSITE" id="PS01304">
    <property type="entry name" value="UBIH"/>
    <property type="match status" value="1"/>
</dbReference>
<evidence type="ECO:0000256" key="11">
    <source>
        <dbReference type="ARBA" id="ARBA00023128"/>
    </source>
</evidence>
<comment type="subcellular location">
    <subcellularLocation>
        <location evidence="2">Endomembrane system</location>
    </subcellularLocation>
    <subcellularLocation>
        <location evidence="13">Mitochondrion inner membrane</location>
        <topology evidence="13">Peripheral membrane protein</topology>
        <orientation evidence="13">Matrix side</orientation>
    </subcellularLocation>
</comment>
<keyword evidence="19" id="KW-1185">Reference proteome</keyword>
<dbReference type="InterPro" id="IPR010971">
    <property type="entry name" value="UbiH/COQ6"/>
</dbReference>
<evidence type="ECO:0000313" key="19">
    <source>
        <dbReference type="Proteomes" id="UP001165190"/>
    </source>
</evidence>
<feature type="compositionally biased region" description="Basic residues" evidence="15">
    <location>
        <begin position="612"/>
        <end position="621"/>
    </location>
</feature>
<feature type="region of interest" description="Disordered" evidence="15">
    <location>
        <begin position="532"/>
        <end position="554"/>
    </location>
</feature>
<evidence type="ECO:0000256" key="7">
    <source>
        <dbReference type="ARBA" id="ARBA00022792"/>
    </source>
</evidence>
<name>A0A9W7IG27_HIBTR</name>
<proteinExistence type="inferred from homology"/>
<dbReference type="HAMAP" id="MF_03193">
    <property type="entry name" value="COQ6_monooxygenase"/>
    <property type="match status" value="1"/>
</dbReference>
<dbReference type="InterPro" id="IPR036770">
    <property type="entry name" value="Ankyrin_rpt-contain_sf"/>
</dbReference>
<dbReference type="GO" id="GO:0016712">
    <property type="term" value="F:oxidoreductase activity, acting on paired donors, with incorporation or reduction of molecular oxygen, reduced flavin or flavoprotein as one donor, and incorporation of one atom of oxygen"/>
    <property type="evidence" value="ECO:0007669"/>
    <property type="project" value="UniProtKB-UniRule"/>
</dbReference>
<dbReference type="PANTHER" id="PTHR12447:SF35">
    <property type="entry name" value="ANKYRIN REPEAT FAMILY PROTEIN"/>
    <property type="match status" value="1"/>
</dbReference>
<evidence type="ECO:0000256" key="4">
    <source>
        <dbReference type="ARBA" id="ARBA00022630"/>
    </source>
</evidence>
<evidence type="ECO:0000256" key="3">
    <source>
        <dbReference type="ARBA" id="ARBA00005349"/>
    </source>
</evidence>
<dbReference type="FunFam" id="3.30.9.10:FF:000111">
    <property type="entry name" value="Ubiquinone biosynthesis monooxygenase COQ6, mitochondrial"/>
    <property type="match status" value="1"/>
</dbReference>
<keyword evidence="6" id="KW-0677">Repeat</keyword>
<dbReference type="InterPro" id="IPR002938">
    <property type="entry name" value="FAD-bd"/>
</dbReference>
<dbReference type="GO" id="GO:0012505">
    <property type="term" value="C:endomembrane system"/>
    <property type="evidence" value="ECO:0007669"/>
    <property type="project" value="UniProtKB-SubCell"/>
</dbReference>
<dbReference type="PROSITE" id="PS50088">
    <property type="entry name" value="ANK_REPEAT"/>
    <property type="match status" value="1"/>
</dbReference>
<feature type="region of interest" description="Disordered" evidence="15">
    <location>
        <begin position="378"/>
        <end position="451"/>
    </location>
</feature>
<organism evidence="18 19">
    <name type="scientific">Hibiscus trionum</name>
    <name type="common">Flower of an hour</name>
    <dbReference type="NCBI Taxonomy" id="183268"/>
    <lineage>
        <taxon>Eukaryota</taxon>
        <taxon>Viridiplantae</taxon>
        <taxon>Streptophyta</taxon>
        <taxon>Embryophyta</taxon>
        <taxon>Tracheophyta</taxon>
        <taxon>Spermatophyta</taxon>
        <taxon>Magnoliopsida</taxon>
        <taxon>eudicotyledons</taxon>
        <taxon>Gunneridae</taxon>
        <taxon>Pentapetalae</taxon>
        <taxon>rosids</taxon>
        <taxon>malvids</taxon>
        <taxon>Malvales</taxon>
        <taxon>Malvaceae</taxon>
        <taxon>Malvoideae</taxon>
        <taxon>Hibiscus</taxon>
    </lineage>
</organism>
<dbReference type="EC" id="1.14.15.46" evidence="13"/>
<evidence type="ECO:0000256" key="13">
    <source>
        <dbReference type="HAMAP-Rule" id="MF_03193"/>
    </source>
</evidence>
<evidence type="ECO:0000256" key="9">
    <source>
        <dbReference type="ARBA" id="ARBA00023002"/>
    </source>
</evidence>
<keyword evidence="8 13" id="KW-0274">FAD</keyword>
<evidence type="ECO:0000256" key="15">
    <source>
        <dbReference type="SAM" id="MobiDB-lite"/>
    </source>
</evidence>
<feature type="domain" description="FAD-binding" evidence="16">
    <location>
        <begin position="888"/>
        <end position="985"/>
    </location>
</feature>
<evidence type="ECO:0000313" key="18">
    <source>
        <dbReference type="EMBL" id="GMI96134.1"/>
    </source>
</evidence>
<comment type="catalytic activity">
    <reaction evidence="13">
        <text>a 2-methoxy-6-(all-trans-polyprenyl)phenol + 2 reduced [2Fe-2S]-[ferredoxin] + O2 + 2 H(+) = a 2-methoxy-6-(all-trans-polyprenyl)benzene-1,4-diol + 2 oxidized [2Fe-2S]-[ferredoxin] + H2O</text>
        <dbReference type="Rhea" id="RHEA:81183"/>
        <dbReference type="Rhea" id="RHEA-COMP:9551"/>
        <dbReference type="Rhea" id="RHEA-COMP:10000"/>
        <dbReference type="Rhea" id="RHEA-COMP:10001"/>
        <dbReference type="Rhea" id="RHEA-COMP:10858"/>
        <dbReference type="ChEBI" id="CHEBI:15377"/>
        <dbReference type="ChEBI" id="CHEBI:15378"/>
        <dbReference type="ChEBI" id="CHEBI:15379"/>
        <dbReference type="ChEBI" id="CHEBI:33737"/>
        <dbReference type="ChEBI" id="CHEBI:33738"/>
        <dbReference type="ChEBI" id="CHEBI:62731"/>
        <dbReference type="ChEBI" id="CHEBI:84166"/>
        <dbReference type="EC" id="1.14.15.46"/>
    </reaction>
</comment>
<dbReference type="SMART" id="SM00248">
    <property type="entry name" value="ANK"/>
    <property type="match status" value="3"/>
</dbReference>
<dbReference type="PANTHER" id="PTHR12447">
    <property type="entry name" value="ANKYRIN REPEAT DOMAIN-CONTAINING PROTEIN 13"/>
    <property type="match status" value="1"/>
</dbReference>
<protein>
    <recommendedName>
        <fullName evidence="13">Ubiquinone biosynthesis monooxygenase COQ6, mitochondrial</fullName>
        <ecNumber evidence="13">1.14.15.45</ecNumber>
    </recommendedName>
    <alternativeName>
        <fullName evidence="13">2-methoxy-6-polyprenolphenol 4-hydroxylase</fullName>
        <ecNumber evidence="13">1.14.15.46</ecNumber>
    </alternativeName>
</protein>
<comment type="caution">
    <text evidence="18">The sequence shown here is derived from an EMBL/GenBank/DDBJ whole genome shotgun (WGS) entry which is preliminary data.</text>
</comment>
<dbReference type="InterPro" id="IPR018168">
    <property type="entry name" value="Ubi_Hdrlase_CS"/>
</dbReference>
<feature type="domain" description="FAD-binding" evidence="16">
    <location>
        <begin position="1034"/>
        <end position="1112"/>
    </location>
</feature>
<reference evidence="18" key="1">
    <citation type="submission" date="2023-05" db="EMBL/GenBank/DDBJ databases">
        <title>Genome and transcriptome analyses reveal genes involved in the formation of fine ridges on petal epidermal cells in Hibiscus trionum.</title>
        <authorList>
            <person name="Koshimizu S."/>
            <person name="Masuda S."/>
            <person name="Ishii T."/>
            <person name="Shirasu K."/>
            <person name="Hoshino A."/>
            <person name="Arita M."/>
        </authorList>
    </citation>
    <scope>NUCLEOTIDE SEQUENCE</scope>
    <source>
        <strain evidence="18">Hamamatsu line</strain>
    </source>
</reference>
<dbReference type="NCBIfam" id="TIGR01988">
    <property type="entry name" value="Ubi-OHases"/>
    <property type="match status" value="1"/>
</dbReference>
<dbReference type="GO" id="GO:0106364">
    <property type="term" value="F:4-hydroxy-3-all-trans-polyprenylbenzoate oxygenase activity"/>
    <property type="evidence" value="ECO:0007669"/>
    <property type="project" value="UniProtKB-EC"/>
</dbReference>
<dbReference type="GO" id="GO:0031314">
    <property type="term" value="C:extrinsic component of mitochondrial inner membrane"/>
    <property type="evidence" value="ECO:0007669"/>
    <property type="project" value="UniProtKB-UniRule"/>
</dbReference>
<dbReference type="Pfam" id="PF01494">
    <property type="entry name" value="FAD_binding_3"/>
    <property type="match status" value="2"/>
</dbReference>